<feature type="transmembrane region" description="Helical" evidence="2">
    <location>
        <begin position="102"/>
        <end position="121"/>
    </location>
</feature>
<evidence type="ECO:0008006" key="5">
    <source>
        <dbReference type="Google" id="ProtNLM"/>
    </source>
</evidence>
<feature type="transmembrane region" description="Helical" evidence="2">
    <location>
        <begin position="220"/>
        <end position="239"/>
    </location>
</feature>
<feature type="transmembrane region" description="Helical" evidence="2">
    <location>
        <begin position="192"/>
        <end position="213"/>
    </location>
</feature>
<evidence type="ECO:0000256" key="1">
    <source>
        <dbReference type="SAM" id="MobiDB-lite"/>
    </source>
</evidence>
<feature type="transmembrane region" description="Helical" evidence="2">
    <location>
        <begin position="251"/>
        <end position="274"/>
    </location>
</feature>
<feature type="transmembrane region" description="Helical" evidence="2">
    <location>
        <begin position="286"/>
        <end position="305"/>
    </location>
</feature>
<comment type="caution">
    <text evidence="3">The sequence shown here is derived from an EMBL/GenBank/DDBJ whole genome shotgun (WGS) entry which is preliminary data.</text>
</comment>
<feature type="region of interest" description="Disordered" evidence="1">
    <location>
        <begin position="442"/>
        <end position="474"/>
    </location>
</feature>
<feature type="compositionally biased region" description="Low complexity" evidence="1">
    <location>
        <begin position="442"/>
        <end position="459"/>
    </location>
</feature>
<evidence type="ECO:0000313" key="4">
    <source>
        <dbReference type="Proteomes" id="UP000239874"/>
    </source>
</evidence>
<proteinExistence type="predicted"/>
<accession>A0A2S6AQJ1</accession>
<name>A0A2S6AQJ1_9NOCA</name>
<dbReference type="AlphaFoldDB" id="A0A2S6AQJ1"/>
<feature type="transmembrane region" description="Helical" evidence="2">
    <location>
        <begin position="133"/>
        <end position="151"/>
    </location>
</feature>
<reference evidence="3 4" key="1">
    <citation type="submission" date="2018-02" db="EMBL/GenBank/DDBJ databases">
        <title>8 Nocardia nova and 1 Nocardia cyriacigeorgica strain used for evolution to TMP-SMX.</title>
        <authorList>
            <person name="Mehta H."/>
            <person name="Weng J."/>
            <person name="Shamoo Y."/>
        </authorList>
    </citation>
    <scope>NUCLEOTIDE SEQUENCE [LARGE SCALE GENOMIC DNA]</scope>
    <source>
        <strain evidence="3 4">MDA3139</strain>
    </source>
</reference>
<evidence type="ECO:0000313" key="3">
    <source>
        <dbReference type="EMBL" id="PPJ37505.1"/>
    </source>
</evidence>
<organism evidence="3 4">
    <name type="scientific">Nocardia nova</name>
    <dbReference type="NCBI Taxonomy" id="37330"/>
    <lineage>
        <taxon>Bacteria</taxon>
        <taxon>Bacillati</taxon>
        <taxon>Actinomycetota</taxon>
        <taxon>Actinomycetes</taxon>
        <taxon>Mycobacteriales</taxon>
        <taxon>Nocardiaceae</taxon>
        <taxon>Nocardia</taxon>
    </lineage>
</organism>
<feature type="transmembrane region" description="Helical" evidence="2">
    <location>
        <begin position="311"/>
        <end position="337"/>
    </location>
</feature>
<evidence type="ECO:0000256" key="2">
    <source>
        <dbReference type="SAM" id="Phobius"/>
    </source>
</evidence>
<sequence>MEDHHMTTSIAAVNHAQLPDIVCDLPTGPGAVCALKQLGGDAANSVANSAFDSMVDSLIDGMTKALRIDVTWWVNLPSPQLATSTGEPGPALASIRSYTSGLQVLLMIAGILFAAARLAMAKRGGVAGEAQESFLMFARAVFASMMFSALITTGTKAGDAFSHWVINDATGGDLHGAVERLVDNNLRDHSNLGSGILLVLGILGLISMLVQLAMLVIRQAVLILVVAAIPLAAAAAGTGPGSQAYKRMLSWSLAFVLWKPVGALVYAIAFTAAGTKTIGQQQDPQLVLLGMILLLSVTIVLPALMRLVAPAVATLGGGGGAGAALAGGALGIAMGAAGGDRSAARKMTEGENATTSGAGGGSPTPPPSGPPGGAGGGRPLSGGTGGGGASPGGGASSGGAAPAGAGGRSAGSAGSAGGSSGAAGGAGAGAGIAGAAVMGAQLAGQGAQSASSAVESQAGDSWDVDAPGPLEVRR</sequence>
<keyword evidence="2" id="KW-0812">Transmembrane</keyword>
<feature type="region of interest" description="Disordered" evidence="1">
    <location>
        <begin position="343"/>
        <end position="430"/>
    </location>
</feature>
<protein>
    <recommendedName>
        <fullName evidence="5">Conjugal transfer protein TrbL</fullName>
    </recommendedName>
</protein>
<feature type="compositionally biased region" description="Gly residues" evidence="1">
    <location>
        <begin position="371"/>
        <end position="397"/>
    </location>
</feature>
<keyword evidence="2" id="KW-1133">Transmembrane helix</keyword>
<gene>
    <name evidence="3" type="ORF">C5E45_15430</name>
</gene>
<feature type="compositionally biased region" description="Gly residues" evidence="1">
    <location>
        <begin position="404"/>
        <end position="430"/>
    </location>
</feature>
<dbReference type="Proteomes" id="UP000239874">
    <property type="component" value="Unassembled WGS sequence"/>
</dbReference>
<dbReference type="EMBL" id="PSZC01000009">
    <property type="protein sequence ID" value="PPJ37505.1"/>
    <property type="molecule type" value="Genomic_DNA"/>
</dbReference>
<keyword evidence="2" id="KW-0472">Membrane</keyword>